<comment type="cofactor">
    <cofactor evidence="17">
        <name>Mg(2+)</name>
        <dbReference type="ChEBI" id="CHEBI:18420"/>
    </cofactor>
</comment>
<comment type="catalytic activity">
    <reaction evidence="1 18 19">
        <text>(6R)-NADHX = (6S)-NADHX</text>
        <dbReference type="Rhea" id="RHEA:32215"/>
        <dbReference type="ChEBI" id="CHEBI:64074"/>
        <dbReference type="ChEBI" id="CHEBI:64075"/>
        <dbReference type="EC" id="5.1.99.6"/>
    </reaction>
</comment>
<dbReference type="GO" id="GO:0052855">
    <property type="term" value="F:ADP-dependent NAD(P)H-hydrate dehydratase activity"/>
    <property type="evidence" value="ECO:0007669"/>
    <property type="project" value="UniProtKB-UniRule"/>
</dbReference>
<dbReference type="InterPro" id="IPR030677">
    <property type="entry name" value="Nnr"/>
</dbReference>
<accession>A0A292YJ94</accession>
<evidence type="ECO:0000256" key="7">
    <source>
        <dbReference type="ARBA" id="ARBA00022840"/>
    </source>
</evidence>
<evidence type="ECO:0000259" key="20">
    <source>
        <dbReference type="PROSITE" id="PS51383"/>
    </source>
</evidence>
<dbReference type="GO" id="GO:0110051">
    <property type="term" value="P:metabolite repair"/>
    <property type="evidence" value="ECO:0007669"/>
    <property type="project" value="TreeGrafter"/>
</dbReference>
<dbReference type="InterPro" id="IPR017953">
    <property type="entry name" value="Carbohydrate_kinase_pred_CS"/>
</dbReference>
<keyword evidence="23" id="KW-1185">Reference proteome</keyword>
<feature type="binding site" evidence="17">
    <location>
        <position position="264"/>
    </location>
    <ligand>
        <name>(6S)-NADPHX</name>
        <dbReference type="ChEBI" id="CHEBI:64076"/>
    </ligand>
</feature>
<dbReference type="Pfam" id="PF01256">
    <property type="entry name" value="Carb_kinase"/>
    <property type="match status" value="1"/>
</dbReference>
<feature type="binding site" evidence="17">
    <location>
        <position position="335"/>
    </location>
    <ligand>
        <name>(6S)-NADPHX</name>
        <dbReference type="ChEBI" id="CHEBI:64076"/>
    </ligand>
</feature>
<dbReference type="Gene3D" id="3.40.50.10260">
    <property type="entry name" value="YjeF N-terminal domain"/>
    <property type="match status" value="1"/>
</dbReference>
<dbReference type="InterPro" id="IPR029056">
    <property type="entry name" value="Ribokinase-like"/>
</dbReference>
<dbReference type="GO" id="GO:0046496">
    <property type="term" value="P:nicotinamide nucleotide metabolic process"/>
    <property type="evidence" value="ECO:0007669"/>
    <property type="project" value="UniProtKB-UniRule"/>
</dbReference>
<dbReference type="PROSITE" id="PS01050">
    <property type="entry name" value="YJEF_C_2"/>
    <property type="match status" value="1"/>
</dbReference>
<protein>
    <recommendedName>
        <fullName evidence="19">Bifunctional NAD(P)H-hydrate repair enzyme</fullName>
    </recommendedName>
    <alternativeName>
        <fullName evidence="19">Nicotinamide nucleotide repair protein</fullName>
    </alternativeName>
    <domain>
        <recommendedName>
            <fullName evidence="19">ADP-dependent (S)-NAD(P)H-hydrate dehydratase</fullName>
            <ecNumber evidence="19">4.2.1.136</ecNumber>
        </recommendedName>
        <alternativeName>
            <fullName evidence="19">ADP-dependent NAD(P)HX dehydratase</fullName>
        </alternativeName>
    </domain>
    <domain>
        <recommendedName>
            <fullName evidence="19">NAD(P)H-hydrate epimerase</fullName>
            <ecNumber evidence="19">5.1.99.6</ecNumber>
        </recommendedName>
    </domain>
</protein>
<comment type="subunit">
    <text evidence="17">Homotetramer.</text>
</comment>
<dbReference type="SUPFAM" id="SSF53613">
    <property type="entry name" value="Ribokinase-like"/>
    <property type="match status" value="1"/>
</dbReference>
<dbReference type="EMBL" id="BDUF01000003">
    <property type="protein sequence ID" value="GAX88454.1"/>
    <property type="molecule type" value="Genomic_DNA"/>
</dbReference>
<dbReference type="NCBIfam" id="TIGR00197">
    <property type="entry name" value="yjeF_nterm"/>
    <property type="match status" value="1"/>
</dbReference>
<feature type="binding site" evidence="17">
    <location>
        <position position="386"/>
    </location>
    <ligand>
        <name>(6S)-NADPHX</name>
        <dbReference type="ChEBI" id="CHEBI:64076"/>
    </ligand>
</feature>
<keyword evidence="6 17" id="KW-0547">Nucleotide-binding</keyword>
<keyword evidence="13" id="KW-0511">Multifunctional enzyme</keyword>
<evidence type="ECO:0000256" key="19">
    <source>
        <dbReference type="PIRNR" id="PIRNR017184"/>
    </source>
</evidence>
<dbReference type="GO" id="GO:0052856">
    <property type="term" value="F:NAD(P)HX epimerase activity"/>
    <property type="evidence" value="ECO:0007669"/>
    <property type="project" value="UniProtKB-UniRule"/>
</dbReference>
<dbReference type="CDD" id="cd01171">
    <property type="entry name" value="YXKO-related"/>
    <property type="match status" value="1"/>
</dbReference>
<comment type="catalytic activity">
    <reaction evidence="16 17 19">
        <text>(6S)-NADPHX + ADP = AMP + phosphate + NADPH + H(+)</text>
        <dbReference type="Rhea" id="RHEA:32235"/>
        <dbReference type="ChEBI" id="CHEBI:15378"/>
        <dbReference type="ChEBI" id="CHEBI:43474"/>
        <dbReference type="ChEBI" id="CHEBI:57783"/>
        <dbReference type="ChEBI" id="CHEBI:64076"/>
        <dbReference type="ChEBI" id="CHEBI:456215"/>
        <dbReference type="ChEBI" id="CHEBI:456216"/>
        <dbReference type="EC" id="4.2.1.136"/>
    </reaction>
</comment>
<feature type="domain" description="YjeF N-terminal" evidence="21">
    <location>
        <begin position="9"/>
        <end position="214"/>
    </location>
</feature>
<comment type="similarity">
    <text evidence="3 19">In the N-terminal section; belongs to the NnrE/AIBP family.</text>
</comment>
<dbReference type="AlphaFoldDB" id="A0A292YJ94"/>
<feature type="binding site" evidence="18">
    <location>
        <position position="139"/>
    </location>
    <ligand>
        <name>(6S)-NADPHX</name>
        <dbReference type="ChEBI" id="CHEBI:64076"/>
    </ligand>
</feature>
<dbReference type="EC" id="5.1.99.6" evidence="19"/>
<comment type="catalytic activity">
    <reaction evidence="15 17 19">
        <text>(6S)-NADHX + ADP = AMP + phosphate + NADH + H(+)</text>
        <dbReference type="Rhea" id="RHEA:32223"/>
        <dbReference type="ChEBI" id="CHEBI:15378"/>
        <dbReference type="ChEBI" id="CHEBI:43474"/>
        <dbReference type="ChEBI" id="CHEBI:57945"/>
        <dbReference type="ChEBI" id="CHEBI:64074"/>
        <dbReference type="ChEBI" id="CHEBI:456215"/>
        <dbReference type="ChEBI" id="CHEBI:456216"/>
        <dbReference type="EC" id="4.2.1.136"/>
    </reaction>
</comment>
<dbReference type="PANTHER" id="PTHR12592">
    <property type="entry name" value="ATP-DEPENDENT (S)-NAD(P)H-HYDRATE DEHYDRATASE FAMILY MEMBER"/>
    <property type="match status" value="1"/>
</dbReference>
<name>A0A292YJ94_9BACL</name>
<dbReference type="NCBIfam" id="TIGR00196">
    <property type="entry name" value="yjeF_cterm"/>
    <property type="match status" value="1"/>
</dbReference>
<feature type="binding site" evidence="18">
    <location>
        <position position="157"/>
    </location>
    <ligand>
        <name>(6S)-NADPHX</name>
        <dbReference type="ChEBI" id="CHEBI:64076"/>
    </ligand>
</feature>
<dbReference type="EC" id="4.2.1.136" evidence="19"/>
<dbReference type="PROSITE" id="PS51383">
    <property type="entry name" value="YJEF_C_3"/>
    <property type="match status" value="1"/>
</dbReference>
<evidence type="ECO:0000256" key="1">
    <source>
        <dbReference type="ARBA" id="ARBA00000013"/>
    </source>
</evidence>
<feature type="binding site" evidence="17">
    <location>
        <position position="453"/>
    </location>
    <ligand>
        <name>(6S)-NADPHX</name>
        <dbReference type="ChEBI" id="CHEBI:64076"/>
    </ligand>
</feature>
<evidence type="ECO:0000256" key="10">
    <source>
        <dbReference type="ARBA" id="ARBA00023027"/>
    </source>
</evidence>
<proteinExistence type="inferred from homology"/>
<dbReference type="InterPro" id="IPR000631">
    <property type="entry name" value="CARKD"/>
</dbReference>
<keyword evidence="9 18" id="KW-0630">Potassium</keyword>
<evidence type="ECO:0000259" key="21">
    <source>
        <dbReference type="PROSITE" id="PS51385"/>
    </source>
</evidence>
<comment type="similarity">
    <text evidence="4 19">In the C-terminal section; belongs to the NnrD/CARKD family.</text>
</comment>
<comment type="function">
    <text evidence="18">Catalyzes the epimerization of the S- and R-forms of NAD(P)HX, a damaged form of NAD(P)H that is a result of enzymatic or heat-dependent hydration. This is a prerequisite for the S-specific NAD(P)H-hydrate dehydratase to allow the repair of both epimers of NAD(P)HX.</text>
</comment>
<dbReference type="InterPro" id="IPR036652">
    <property type="entry name" value="YjeF_N_dom_sf"/>
</dbReference>
<keyword evidence="5 18" id="KW-0479">Metal-binding</keyword>
<keyword evidence="10 17" id="KW-0520">NAD</keyword>
<dbReference type="RefSeq" id="WP_096180133.1">
    <property type="nucleotide sequence ID" value="NZ_BDUF01000003.1"/>
</dbReference>
<evidence type="ECO:0000256" key="16">
    <source>
        <dbReference type="ARBA" id="ARBA00049209"/>
    </source>
</evidence>
<sequence>MHVVTSREMRELDRYTIETIGIPSIVLMENAAQAVAKEAHAHAQGQLKNWLILAGKGNNGGDAAAVARHLSEWGHHVHVVYAESPQFLTGDAAIQRDILQKLGISVTKYQPNTLDWRSYDGVIDGLLGTGTKGAPKEPYASLINEANASGLPILSIDIPSGLDADTGAVGDPCIRAVRTVTIAFMKRGLVQYPGTGAAGETTVAAIGIRPEFADRLGVRTFLITEGTLKERLGVDPTLPRNKDTHKGTYGHLLVAAGSRRMTGAGLLCSKAALRTGCGLVTWAVPDSLMGPLTGHLPEVMLSGLPDAGTGQWGSVVPEALLSLADGKDAVAVGPGLGQFEKGAQWLQTLWEGAECPLVLDADALNMLAGVINRWPVRKAPTVLTPHPGEMARLLNVPVREVQANRIEAARQFAEAHQVTLVLKGAQTVIATPEGAAYINTTGNPGMATGGAGDVLTGMIGSLLAQGYNATQAACAGVYLHGQAGDQAASRRGMNALIASDIIDAL</sequence>
<dbReference type="OrthoDB" id="9806925at2"/>
<dbReference type="PANTHER" id="PTHR12592:SF0">
    <property type="entry name" value="ATP-DEPENDENT (S)-NAD(P)H-HYDRATE DEHYDRATASE"/>
    <property type="match status" value="1"/>
</dbReference>
<gene>
    <name evidence="17" type="primary">nnrD</name>
    <name evidence="18" type="synonym">nnrE</name>
    <name evidence="22" type="ORF">EFBL_0063</name>
</gene>
<evidence type="ECO:0000256" key="12">
    <source>
        <dbReference type="ARBA" id="ARBA00023239"/>
    </source>
</evidence>
<evidence type="ECO:0000313" key="23">
    <source>
        <dbReference type="Proteomes" id="UP000217785"/>
    </source>
</evidence>
<evidence type="ECO:0000256" key="6">
    <source>
        <dbReference type="ARBA" id="ARBA00022741"/>
    </source>
</evidence>
<feature type="binding site" evidence="18">
    <location>
        <position position="124"/>
    </location>
    <ligand>
        <name>K(+)</name>
        <dbReference type="ChEBI" id="CHEBI:29103"/>
    </ligand>
</feature>
<feature type="binding site" evidence="18">
    <location>
        <position position="160"/>
    </location>
    <ligand>
        <name>K(+)</name>
        <dbReference type="ChEBI" id="CHEBI:29103"/>
    </ligand>
</feature>
<evidence type="ECO:0000256" key="2">
    <source>
        <dbReference type="ARBA" id="ARBA00000909"/>
    </source>
</evidence>
<evidence type="ECO:0000256" key="17">
    <source>
        <dbReference type="HAMAP-Rule" id="MF_01965"/>
    </source>
</evidence>
<dbReference type="PROSITE" id="PS51385">
    <property type="entry name" value="YJEF_N"/>
    <property type="match status" value="1"/>
</dbReference>
<comment type="similarity">
    <text evidence="18">Belongs to the NnrE/AIBP family.</text>
</comment>
<reference evidence="23" key="1">
    <citation type="submission" date="2017-07" db="EMBL/GenBank/DDBJ databases">
        <title>Draft genome sequence of Effusibacillus lacus strain skLN1.</title>
        <authorList>
            <person name="Watanabe M."/>
            <person name="Kojima H."/>
            <person name="Fukui M."/>
        </authorList>
    </citation>
    <scope>NUCLEOTIDE SEQUENCE [LARGE SCALE GENOMIC DNA]</scope>
    <source>
        <strain evidence="23">skLN1</strain>
    </source>
</reference>
<dbReference type="HAMAP" id="MF_01965">
    <property type="entry name" value="NADHX_dehydratase"/>
    <property type="match status" value="1"/>
</dbReference>
<dbReference type="GO" id="GO:0046872">
    <property type="term" value="F:metal ion binding"/>
    <property type="evidence" value="ECO:0007669"/>
    <property type="project" value="UniProtKB-UniRule"/>
</dbReference>
<feature type="binding site" evidence="18">
    <location>
        <begin position="58"/>
        <end position="62"/>
    </location>
    <ligand>
        <name>(6S)-NADPHX</name>
        <dbReference type="ChEBI" id="CHEBI:64076"/>
    </ligand>
</feature>
<dbReference type="SUPFAM" id="SSF64153">
    <property type="entry name" value="YjeF N-terminal domain-like"/>
    <property type="match status" value="1"/>
</dbReference>
<comment type="function">
    <text evidence="17">Catalyzes the dehydration of the S-form of NAD(P)HX at the expense of ADP, which is converted to AMP. Together with NAD(P)HX epimerase, which catalyzes the epimerization of the S- and R-forms, the enzyme allows the repair of both epimers of NAD(P)HX, a damaged form of NAD(P)H that is a result of enzymatic or heat-dependent hydration.</text>
</comment>
<dbReference type="GO" id="GO:0005524">
    <property type="term" value="F:ATP binding"/>
    <property type="evidence" value="ECO:0007669"/>
    <property type="project" value="UniProtKB-UniRule"/>
</dbReference>
<dbReference type="Pfam" id="PF03853">
    <property type="entry name" value="YjeF_N"/>
    <property type="match status" value="1"/>
</dbReference>
<feature type="binding site" evidence="18">
    <location>
        <position position="59"/>
    </location>
    <ligand>
        <name>K(+)</name>
        <dbReference type="ChEBI" id="CHEBI:29103"/>
    </ligand>
</feature>
<feature type="binding site" evidence="17">
    <location>
        <begin position="423"/>
        <end position="427"/>
    </location>
    <ligand>
        <name>AMP</name>
        <dbReference type="ChEBI" id="CHEBI:456215"/>
    </ligand>
</feature>
<evidence type="ECO:0000256" key="5">
    <source>
        <dbReference type="ARBA" id="ARBA00022723"/>
    </source>
</evidence>
<feature type="binding site" evidence="18">
    <location>
        <begin position="128"/>
        <end position="134"/>
    </location>
    <ligand>
        <name>(6S)-NADPHX</name>
        <dbReference type="ChEBI" id="CHEBI:64076"/>
    </ligand>
</feature>
<keyword evidence="11 18" id="KW-0413">Isomerase</keyword>
<evidence type="ECO:0000256" key="4">
    <source>
        <dbReference type="ARBA" id="ARBA00009524"/>
    </source>
</evidence>
<dbReference type="InterPro" id="IPR004443">
    <property type="entry name" value="YjeF_N_dom"/>
</dbReference>
<evidence type="ECO:0000256" key="8">
    <source>
        <dbReference type="ARBA" id="ARBA00022857"/>
    </source>
</evidence>
<evidence type="ECO:0000313" key="22">
    <source>
        <dbReference type="EMBL" id="GAX88454.1"/>
    </source>
</evidence>
<evidence type="ECO:0000256" key="3">
    <source>
        <dbReference type="ARBA" id="ARBA00006001"/>
    </source>
</evidence>
<feature type="domain" description="YjeF C-terminal" evidence="20">
    <location>
        <begin position="229"/>
        <end position="505"/>
    </location>
</feature>
<comment type="caution">
    <text evidence="22">The sequence shown here is derived from an EMBL/GenBank/DDBJ whole genome shotgun (WGS) entry which is preliminary data.</text>
</comment>
<evidence type="ECO:0000256" key="15">
    <source>
        <dbReference type="ARBA" id="ARBA00048238"/>
    </source>
</evidence>
<evidence type="ECO:0000256" key="18">
    <source>
        <dbReference type="HAMAP-Rule" id="MF_01966"/>
    </source>
</evidence>
<keyword evidence="7 17" id="KW-0067">ATP-binding</keyword>
<dbReference type="HAMAP" id="MF_01966">
    <property type="entry name" value="NADHX_epimerase"/>
    <property type="match status" value="1"/>
</dbReference>
<comment type="function">
    <text evidence="14 19">Bifunctional enzyme that catalyzes the epimerization of the S- and R-forms of NAD(P)HX and the dehydration of the S-form of NAD(P)HX at the expense of ADP, which is converted to AMP. This allows the repair of both epimers of NAD(P)HX, a damaged form of NAD(P)H that is a result of enzymatic or heat-dependent hydration.</text>
</comment>
<evidence type="ECO:0000256" key="9">
    <source>
        <dbReference type="ARBA" id="ARBA00022958"/>
    </source>
</evidence>
<evidence type="ECO:0000256" key="11">
    <source>
        <dbReference type="ARBA" id="ARBA00023235"/>
    </source>
</evidence>
<evidence type="ECO:0000256" key="14">
    <source>
        <dbReference type="ARBA" id="ARBA00025153"/>
    </source>
</evidence>
<dbReference type="Gene3D" id="3.40.1190.20">
    <property type="match status" value="1"/>
</dbReference>
<evidence type="ECO:0000256" key="13">
    <source>
        <dbReference type="ARBA" id="ARBA00023268"/>
    </source>
</evidence>
<comment type="similarity">
    <text evidence="17">Belongs to the NnrD/CARKD family.</text>
</comment>
<dbReference type="Proteomes" id="UP000217785">
    <property type="component" value="Unassembled WGS sequence"/>
</dbReference>
<organism evidence="22 23">
    <name type="scientific">Effusibacillus lacus</name>
    <dbReference type="NCBI Taxonomy" id="1348429"/>
    <lineage>
        <taxon>Bacteria</taxon>
        <taxon>Bacillati</taxon>
        <taxon>Bacillota</taxon>
        <taxon>Bacilli</taxon>
        <taxon>Bacillales</taxon>
        <taxon>Alicyclobacillaceae</taxon>
        <taxon>Effusibacillus</taxon>
    </lineage>
</organism>
<comment type="cofactor">
    <cofactor evidence="18 19">
        <name>K(+)</name>
        <dbReference type="ChEBI" id="CHEBI:29103"/>
    </cofactor>
    <text evidence="18 19">Binds 1 potassium ion per subunit.</text>
</comment>
<keyword evidence="8 17" id="KW-0521">NADP</keyword>
<dbReference type="PIRSF" id="PIRSF017184">
    <property type="entry name" value="Nnr"/>
    <property type="match status" value="1"/>
</dbReference>
<feature type="binding site" evidence="17">
    <location>
        <position position="452"/>
    </location>
    <ligand>
        <name>AMP</name>
        <dbReference type="ChEBI" id="CHEBI:456215"/>
    </ligand>
</feature>
<keyword evidence="12 17" id="KW-0456">Lyase</keyword>
<comment type="catalytic activity">
    <reaction evidence="2 18 19">
        <text>(6R)-NADPHX = (6S)-NADPHX</text>
        <dbReference type="Rhea" id="RHEA:32227"/>
        <dbReference type="ChEBI" id="CHEBI:64076"/>
        <dbReference type="ChEBI" id="CHEBI:64077"/>
        <dbReference type="EC" id="5.1.99.6"/>
    </reaction>
</comment>